<dbReference type="InterPro" id="IPR038076">
    <property type="entry name" value="MgtE_N_sf"/>
</dbReference>
<dbReference type="GO" id="GO:0016020">
    <property type="term" value="C:membrane"/>
    <property type="evidence" value="ECO:0007669"/>
    <property type="project" value="UniProtKB-SubCell"/>
</dbReference>
<keyword evidence="3" id="KW-0813">Transport</keyword>
<dbReference type="SUPFAM" id="SSF54631">
    <property type="entry name" value="CBS-domain pair"/>
    <property type="match status" value="1"/>
</dbReference>
<dbReference type="EMBL" id="CP036287">
    <property type="protein sequence ID" value="QDU64974.1"/>
    <property type="molecule type" value="Genomic_DNA"/>
</dbReference>
<feature type="domain" description="CBS" evidence="10">
    <location>
        <begin position="139"/>
        <end position="202"/>
    </location>
</feature>
<feature type="transmembrane region" description="Helical" evidence="9">
    <location>
        <begin position="286"/>
        <end position="306"/>
    </location>
</feature>
<dbReference type="Pfam" id="PF00571">
    <property type="entry name" value="CBS"/>
    <property type="match status" value="2"/>
</dbReference>
<dbReference type="GO" id="GO:0015095">
    <property type="term" value="F:magnesium ion transmembrane transporter activity"/>
    <property type="evidence" value="ECO:0007669"/>
    <property type="project" value="InterPro"/>
</dbReference>
<dbReference type="Gene3D" id="1.10.357.20">
    <property type="entry name" value="SLC41 divalent cation transporters, integral membrane domain"/>
    <property type="match status" value="1"/>
</dbReference>
<keyword evidence="4 9" id="KW-0812">Transmembrane</keyword>
<evidence type="ECO:0000256" key="9">
    <source>
        <dbReference type="SAM" id="Phobius"/>
    </source>
</evidence>
<evidence type="ECO:0000256" key="6">
    <source>
        <dbReference type="ARBA" id="ARBA00022989"/>
    </source>
</evidence>
<dbReference type="Pfam" id="PF01769">
    <property type="entry name" value="MgtE"/>
    <property type="match status" value="1"/>
</dbReference>
<accession>A0A518BDC4</accession>
<dbReference type="InterPro" id="IPR006667">
    <property type="entry name" value="SLC41_membr_dom"/>
</dbReference>
<dbReference type="InterPro" id="IPR046342">
    <property type="entry name" value="CBS_dom_sf"/>
</dbReference>
<evidence type="ECO:0000313" key="12">
    <source>
        <dbReference type="Proteomes" id="UP000316921"/>
    </source>
</evidence>
<dbReference type="InterPro" id="IPR006668">
    <property type="entry name" value="Mg_transptr_MgtE_intracell_dom"/>
</dbReference>
<evidence type="ECO:0000313" key="11">
    <source>
        <dbReference type="EMBL" id="QDU64974.1"/>
    </source>
</evidence>
<keyword evidence="6 9" id="KW-1133">Transmembrane helix</keyword>
<dbReference type="PANTHER" id="PTHR43773:SF1">
    <property type="entry name" value="MAGNESIUM TRANSPORTER MGTE"/>
    <property type="match status" value="1"/>
</dbReference>
<dbReference type="Proteomes" id="UP000316921">
    <property type="component" value="Chromosome"/>
</dbReference>
<dbReference type="InterPro" id="IPR000644">
    <property type="entry name" value="CBS_dom"/>
</dbReference>
<evidence type="ECO:0000259" key="10">
    <source>
        <dbReference type="PROSITE" id="PS51371"/>
    </source>
</evidence>
<dbReference type="CDD" id="cd04606">
    <property type="entry name" value="CBS_pair_Mg_transporter"/>
    <property type="match status" value="1"/>
</dbReference>
<feature type="transmembrane region" description="Helical" evidence="9">
    <location>
        <begin position="358"/>
        <end position="381"/>
    </location>
</feature>
<dbReference type="SUPFAM" id="SSF158791">
    <property type="entry name" value="MgtE N-terminal domain-like"/>
    <property type="match status" value="1"/>
</dbReference>
<keyword evidence="8" id="KW-0129">CBS domain</keyword>
<sequence>MRPRARRTPTLRDLRAAIVARHGALGSLTERVHTADLASWMSELSDEEAWQVFESLAAVERAQLLEYASDRVRQLLVLRCEIADLTALVEILPPDEVVDLLALVDEEVSEQVLRAVDFERAAGLRELAGYDVDSAGGIMTPEVDIFPEGTRVGDAIRALRKDGEDHAELGPGVFVVDGGDRPVGFVTDRELLTTPIHSLLEEVMDREIVTVHADDDQEHVAQVLSKYSLSAVPVVDDRGSLIGVVTADDALDAFETEAEEDFLKLVGTAPGEQTRLPIRSRVRQRLPLMGLTVVGGLASAKILALAGAGGGEGITSGDVLRYVPTILGLAGNVGIQSSTIIVRGFATGEVRADRELSVFGSEVATGATIGLVCGLATALVATFSEAASGELALAFASAIGIGIAIAVTWAAALGCVVPMACHRIGVDPAVVAGPFLITMSDVSGTAIFVAVVQALVN</sequence>
<feature type="transmembrane region" description="Helical" evidence="9">
    <location>
        <begin position="326"/>
        <end position="346"/>
    </location>
</feature>
<protein>
    <submittedName>
        <fullName evidence="11">Magnesium transporter MgtE</fullName>
    </submittedName>
</protein>
<proteinExistence type="inferred from homology"/>
<dbReference type="SMART" id="SM00116">
    <property type="entry name" value="CBS"/>
    <property type="match status" value="2"/>
</dbReference>
<keyword evidence="5" id="KW-0460">Magnesium</keyword>
<dbReference type="Gene3D" id="3.10.580.10">
    <property type="entry name" value="CBS-domain"/>
    <property type="match status" value="1"/>
</dbReference>
<evidence type="ECO:0000256" key="1">
    <source>
        <dbReference type="ARBA" id="ARBA00004141"/>
    </source>
</evidence>
<feature type="transmembrane region" description="Helical" evidence="9">
    <location>
        <begin position="429"/>
        <end position="456"/>
    </location>
</feature>
<evidence type="ECO:0000256" key="8">
    <source>
        <dbReference type="PROSITE-ProRule" id="PRU00703"/>
    </source>
</evidence>
<dbReference type="PANTHER" id="PTHR43773">
    <property type="entry name" value="MAGNESIUM TRANSPORTER MGTE"/>
    <property type="match status" value="1"/>
</dbReference>
<comment type="subcellular location">
    <subcellularLocation>
        <location evidence="1">Membrane</location>
        <topology evidence="1">Multi-pass membrane protein</topology>
    </subcellularLocation>
</comment>
<reference evidence="11 12" key="1">
    <citation type="submission" date="2019-02" db="EMBL/GenBank/DDBJ databases">
        <title>Deep-cultivation of Planctomycetes and their phenomic and genomic characterization uncovers novel biology.</title>
        <authorList>
            <person name="Wiegand S."/>
            <person name="Jogler M."/>
            <person name="Boedeker C."/>
            <person name="Pinto D."/>
            <person name="Vollmers J."/>
            <person name="Rivas-Marin E."/>
            <person name="Kohn T."/>
            <person name="Peeters S.H."/>
            <person name="Heuer A."/>
            <person name="Rast P."/>
            <person name="Oberbeckmann S."/>
            <person name="Bunk B."/>
            <person name="Jeske O."/>
            <person name="Meyerdierks A."/>
            <person name="Storesund J.E."/>
            <person name="Kallscheuer N."/>
            <person name="Luecker S."/>
            <person name="Lage O.M."/>
            <person name="Pohl T."/>
            <person name="Merkel B.J."/>
            <person name="Hornburger P."/>
            <person name="Mueller R.-W."/>
            <person name="Bruemmer F."/>
            <person name="Labrenz M."/>
            <person name="Spormann A.M."/>
            <person name="Op den Camp H."/>
            <person name="Overmann J."/>
            <person name="Amann R."/>
            <person name="Jetten M.S.M."/>
            <person name="Mascher T."/>
            <person name="Medema M.H."/>
            <person name="Devos D.P."/>
            <person name="Kaster A.-K."/>
            <person name="Ovreas L."/>
            <person name="Rohde M."/>
            <person name="Galperin M.Y."/>
            <person name="Jogler C."/>
        </authorList>
    </citation>
    <scope>NUCLEOTIDE SEQUENCE [LARGE SCALE GENOMIC DNA]</scope>
    <source>
        <strain evidence="11 12">Pla133</strain>
    </source>
</reference>
<dbReference type="InterPro" id="IPR036739">
    <property type="entry name" value="SLC41_membr_dom_sf"/>
</dbReference>
<feature type="domain" description="CBS" evidence="10">
    <location>
        <begin position="204"/>
        <end position="260"/>
    </location>
</feature>
<keyword evidence="12" id="KW-1185">Reference proteome</keyword>
<dbReference type="Gene3D" id="1.25.60.10">
    <property type="entry name" value="MgtE N-terminal domain-like"/>
    <property type="match status" value="1"/>
</dbReference>
<evidence type="ECO:0000256" key="4">
    <source>
        <dbReference type="ARBA" id="ARBA00022692"/>
    </source>
</evidence>
<keyword evidence="7 9" id="KW-0472">Membrane</keyword>
<dbReference type="RefSeq" id="WP_419191974.1">
    <property type="nucleotide sequence ID" value="NZ_CP036287.1"/>
</dbReference>
<evidence type="ECO:0000256" key="5">
    <source>
        <dbReference type="ARBA" id="ARBA00022842"/>
    </source>
</evidence>
<comment type="similarity">
    <text evidence="2">Belongs to the SLC41A transporter family.</text>
</comment>
<feature type="transmembrane region" description="Helical" evidence="9">
    <location>
        <begin position="393"/>
        <end position="417"/>
    </location>
</feature>
<dbReference type="SMART" id="SM00924">
    <property type="entry name" value="MgtE_N"/>
    <property type="match status" value="1"/>
</dbReference>
<dbReference type="SUPFAM" id="SSF161093">
    <property type="entry name" value="MgtE membrane domain-like"/>
    <property type="match status" value="1"/>
</dbReference>
<organism evidence="11 12">
    <name type="scientific">Engelhardtia mirabilis</name>
    <dbReference type="NCBI Taxonomy" id="2528011"/>
    <lineage>
        <taxon>Bacteria</taxon>
        <taxon>Pseudomonadati</taxon>
        <taxon>Planctomycetota</taxon>
        <taxon>Planctomycetia</taxon>
        <taxon>Planctomycetia incertae sedis</taxon>
        <taxon>Engelhardtia</taxon>
    </lineage>
</organism>
<evidence type="ECO:0000256" key="7">
    <source>
        <dbReference type="ARBA" id="ARBA00023136"/>
    </source>
</evidence>
<gene>
    <name evidence="11" type="ORF">Pla133_00360</name>
</gene>
<name>A0A518BDC4_9BACT</name>
<dbReference type="AlphaFoldDB" id="A0A518BDC4"/>
<dbReference type="PROSITE" id="PS51371">
    <property type="entry name" value="CBS"/>
    <property type="match status" value="2"/>
</dbReference>
<dbReference type="InterPro" id="IPR006669">
    <property type="entry name" value="MgtE_transporter"/>
</dbReference>
<dbReference type="KEGG" id="pbap:Pla133_00360"/>
<dbReference type="Pfam" id="PF03448">
    <property type="entry name" value="MgtE_N"/>
    <property type="match status" value="1"/>
</dbReference>
<evidence type="ECO:0000256" key="3">
    <source>
        <dbReference type="ARBA" id="ARBA00022448"/>
    </source>
</evidence>
<evidence type="ECO:0000256" key="2">
    <source>
        <dbReference type="ARBA" id="ARBA00009749"/>
    </source>
</evidence>